<gene>
    <name evidence="1" type="ORF">U0042_11660</name>
</gene>
<accession>A0ABZ0WSG8</accession>
<dbReference type="EMBL" id="CP139965">
    <property type="protein sequence ID" value="WQD80276.1"/>
    <property type="molecule type" value="Genomic_DNA"/>
</dbReference>
<name>A0ABZ0WSG8_9BURK</name>
<organism evidence="1 2">
    <name type="scientific">Paraburkholderia kururiensis</name>
    <dbReference type="NCBI Taxonomy" id="984307"/>
    <lineage>
        <taxon>Bacteria</taxon>
        <taxon>Pseudomonadati</taxon>
        <taxon>Pseudomonadota</taxon>
        <taxon>Betaproteobacteria</taxon>
        <taxon>Burkholderiales</taxon>
        <taxon>Burkholderiaceae</taxon>
        <taxon>Paraburkholderia</taxon>
    </lineage>
</organism>
<protein>
    <submittedName>
        <fullName evidence="1">Uncharacterized protein</fullName>
    </submittedName>
</protein>
<dbReference type="RefSeq" id="WP_114814598.1">
    <property type="nucleotide sequence ID" value="NZ_CP139965.1"/>
</dbReference>
<proteinExistence type="predicted"/>
<keyword evidence="2" id="KW-1185">Reference proteome</keyword>
<evidence type="ECO:0000313" key="2">
    <source>
        <dbReference type="Proteomes" id="UP001325479"/>
    </source>
</evidence>
<evidence type="ECO:0000313" key="1">
    <source>
        <dbReference type="EMBL" id="WQD80276.1"/>
    </source>
</evidence>
<sequence>MSTVDLPSGASEARNFLDEDFSQFSSRVRDAARTNRLQVEPFLRHADSANRIVRGLEVIFRIAGANLVREDAFAFDNDLANVEPPLSRASVASLLGLGAEVSSRFAAEIEELSGWAEEYGVIGEQEAGDERK</sequence>
<reference evidence="1 2" key="1">
    <citation type="submission" date="2023-12" db="EMBL/GenBank/DDBJ databases">
        <title>Genome sequencing and assembly of bacterial species from a model synthetic community.</title>
        <authorList>
            <person name="Hogle S.L."/>
        </authorList>
    </citation>
    <scope>NUCLEOTIDE SEQUENCE [LARGE SCALE GENOMIC DNA]</scope>
    <source>
        <strain evidence="1 2">HAMBI 2494</strain>
    </source>
</reference>
<dbReference type="Proteomes" id="UP001325479">
    <property type="component" value="Chromosome"/>
</dbReference>